<feature type="region of interest" description="Disordered" evidence="1">
    <location>
        <begin position="86"/>
        <end position="114"/>
    </location>
</feature>
<sequence length="114" mass="12306">MAKVLTPSDLAGVCQKMIDSPDATQEQKKNARMFLTDLENTMRFGSEMLAHSLGVDCKSPNMQVDSDSLGCGYICATISVAPQSENELIPSELKDVDPEGDWEPFASPLDAPSP</sequence>
<evidence type="ECO:0000256" key="1">
    <source>
        <dbReference type="SAM" id="MobiDB-lite"/>
    </source>
</evidence>
<dbReference type="Proteomes" id="UP000228751">
    <property type="component" value="Unassembled WGS sequence"/>
</dbReference>
<organism evidence="2 3">
    <name type="scientific">Acetobacter pomorum</name>
    <dbReference type="NCBI Taxonomy" id="65959"/>
    <lineage>
        <taxon>Bacteria</taxon>
        <taxon>Pseudomonadati</taxon>
        <taxon>Pseudomonadota</taxon>
        <taxon>Alphaproteobacteria</taxon>
        <taxon>Acetobacterales</taxon>
        <taxon>Acetobacteraceae</taxon>
        <taxon>Acetobacter</taxon>
    </lineage>
</organism>
<proteinExistence type="predicted"/>
<evidence type="ECO:0000313" key="3">
    <source>
        <dbReference type="Proteomes" id="UP000228751"/>
    </source>
</evidence>
<gene>
    <name evidence="2" type="ORF">CSR02_01190</name>
</gene>
<accession>A0A2G4RFQ6</accession>
<dbReference type="RefSeq" id="WP_099540252.1">
    <property type="nucleotide sequence ID" value="NZ_PEBQ01000010.1"/>
</dbReference>
<dbReference type="AlphaFoldDB" id="A0A2G4RFQ6"/>
<protein>
    <submittedName>
        <fullName evidence="2">Uncharacterized protein</fullName>
    </submittedName>
</protein>
<evidence type="ECO:0000313" key="2">
    <source>
        <dbReference type="EMBL" id="PHY95378.1"/>
    </source>
</evidence>
<reference evidence="2 3" key="1">
    <citation type="submission" date="2017-10" db="EMBL/GenBank/DDBJ databases">
        <title>Genomic analysis of the genus Acetobacter.</title>
        <authorList>
            <person name="Kim K.H."/>
            <person name="Chun B.H."/>
            <person name="Son A.R."/>
            <person name="Jeon C.O."/>
        </authorList>
    </citation>
    <scope>NUCLEOTIDE SEQUENCE [LARGE SCALE GENOMIC DNA]</scope>
    <source>
        <strain evidence="2 3">LHT 2458</strain>
    </source>
</reference>
<dbReference type="EMBL" id="PEBQ01000010">
    <property type="protein sequence ID" value="PHY95378.1"/>
    <property type="molecule type" value="Genomic_DNA"/>
</dbReference>
<comment type="caution">
    <text evidence="2">The sequence shown here is derived from an EMBL/GenBank/DDBJ whole genome shotgun (WGS) entry which is preliminary data.</text>
</comment>
<keyword evidence="3" id="KW-1185">Reference proteome</keyword>
<name>A0A2G4RFQ6_9PROT</name>